<sequence>MSAGMLLTLVIGVGFGMMLQRFLRSRRDLKGARAFVKTASKAHWRGSFPRLLIWGFVAACAVVGAVRAMGG</sequence>
<protein>
    <submittedName>
        <fullName evidence="2">Uncharacterized protein</fullName>
    </submittedName>
</protein>
<comment type="caution">
    <text evidence="2">The sequence shown here is derived from an EMBL/GenBank/DDBJ whole genome shotgun (WGS) entry which is preliminary data.</text>
</comment>
<organism evidence="2 3">
    <name type="scientific">Virgisporangium ochraceum</name>
    <dbReference type="NCBI Taxonomy" id="65505"/>
    <lineage>
        <taxon>Bacteria</taxon>
        <taxon>Bacillati</taxon>
        <taxon>Actinomycetota</taxon>
        <taxon>Actinomycetes</taxon>
        <taxon>Micromonosporales</taxon>
        <taxon>Micromonosporaceae</taxon>
        <taxon>Virgisporangium</taxon>
    </lineage>
</organism>
<gene>
    <name evidence="2" type="ORF">Voc01_024840</name>
</gene>
<dbReference type="EMBL" id="BOPH01000027">
    <property type="protein sequence ID" value="GIJ67567.1"/>
    <property type="molecule type" value="Genomic_DNA"/>
</dbReference>
<accession>A0A8J3ZR83</accession>
<dbReference type="AlphaFoldDB" id="A0A8J3ZR83"/>
<keyword evidence="1" id="KW-0812">Transmembrane</keyword>
<reference evidence="2" key="1">
    <citation type="submission" date="2021-01" db="EMBL/GenBank/DDBJ databases">
        <title>Whole genome shotgun sequence of Virgisporangium ochraceum NBRC 16418.</title>
        <authorList>
            <person name="Komaki H."/>
            <person name="Tamura T."/>
        </authorList>
    </citation>
    <scope>NUCLEOTIDE SEQUENCE</scope>
    <source>
        <strain evidence="2">NBRC 16418</strain>
    </source>
</reference>
<evidence type="ECO:0000313" key="3">
    <source>
        <dbReference type="Proteomes" id="UP000635606"/>
    </source>
</evidence>
<keyword evidence="1" id="KW-0472">Membrane</keyword>
<keyword evidence="1" id="KW-1133">Transmembrane helix</keyword>
<evidence type="ECO:0000256" key="1">
    <source>
        <dbReference type="SAM" id="Phobius"/>
    </source>
</evidence>
<evidence type="ECO:0000313" key="2">
    <source>
        <dbReference type="EMBL" id="GIJ67567.1"/>
    </source>
</evidence>
<feature type="transmembrane region" description="Helical" evidence="1">
    <location>
        <begin position="51"/>
        <end position="70"/>
    </location>
</feature>
<keyword evidence="3" id="KW-1185">Reference proteome</keyword>
<proteinExistence type="predicted"/>
<feature type="transmembrane region" description="Helical" evidence="1">
    <location>
        <begin position="6"/>
        <end position="23"/>
    </location>
</feature>
<dbReference type="Proteomes" id="UP000635606">
    <property type="component" value="Unassembled WGS sequence"/>
</dbReference>
<name>A0A8J3ZR83_9ACTN</name>